<dbReference type="OrthoDB" id="3227712at2759"/>
<feature type="domain" description="Reverse transcriptase Ty1/copia-type" evidence="1">
    <location>
        <begin position="167"/>
        <end position="299"/>
    </location>
</feature>
<comment type="caution">
    <text evidence="2">The sequence shown here is derived from an EMBL/GenBank/DDBJ whole genome shotgun (WGS) entry which is preliminary data.</text>
</comment>
<evidence type="ECO:0000313" key="3">
    <source>
        <dbReference type="Proteomes" id="UP000765509"/>
    </source>
</evidence>
<reference evidence="2" key="1">
    <citation type="submission" date="2021-03" db="EMBL/GenBank/DDBJ databases">
        <title>Draft genome sequence of rust myrtle Austropuccinia psidii MF-1, a brazilian biotype.</title>
        <authorList>
            <person name="Quecine M.C."/>
            <person name="Pachon D.M.R."/>
            <person name="Bonatelli M.L."/>
            <person name="Correr F.H."/>
            <person name="Franceschini L.M."/>
            <person name="Leite T.F."/>
            <person name="Margarido G.R.A."/>
            <person name="Almeida C.A."/>
            <person name="Ferrarezi J.A."/>
            <person name="Labate C.A."/>
        </authorList>
    </citation>
    <scope>NUCLEOTIDE SEQUENCE</scope>
    <source>
        <strain evidence="2">MF-1</strain>
    </source>
</reference>
<name>A0A9Q3PQM7_9BASI</name>
<gene>
    <name evidence="2" type="ORF">O181_109151</name>
</gene>
<keyword evidence="3" id="KW-1185">Reference proteome</keyword>
<dbReference type="Pfam" id="PF07727">
    <property type="entry name" value="RVT_2"/>
    <property type="match status" value="1"/>
</dbReference>
<proteinExistence type="predicted"/>
<accession>A0A9Q3PQM7</accession>
<dbReference type="AlphaFoldDB" id="A0A9Q3PQM7"/>
<organism evidence="2 3">
    <name type="scientific">Austropuccinia psidii MF-1</name>
    <dbReference type="NCBI Taxonomy" id="1389203"/>
    <lineage>
        <taxon>Eukaryota</taxon>
        <taxon>Fungi</taxon>
        <taxon>Dikarya</taxon>
        <taxon>Basidiomycota</taxon>
        <taxon>Pucciniomycotina</taxon>
        <taxon>Pucciniomycetes</taxon>
        <taxon>Pucciniales</taxon>
        <taxon>Sphaerophragmiaceae</taxon>
        <taxon>Austropuccinia</taxon>
    </lineage>
</organism>
<evidence type="ECO:0000259" key="1">
    <source>
        <dbReference type="Pfam" id="PF07727"/>
    </source>
</evidence>
<protein>
    <recommendedName>
        <fullName evidence="1">Reverse transcriptase Ty1/copia-type domain-containing protein</fullName>
    </recommendedName>
</protein>
<evidence type="ECO:0000313" key="2">
    <source>
        <dbReference type="EMBL" id="MBW0569436.1"/>
    </source>
</evidence>
<dbReference type="Proteomes" id="UP000765509">
    <property type="component" value="Unassembled WGS sequence"/>
</dbReference>
<dbReference type="InterPro" id="IPR013103">
    <property type="entry name" value="RVT_2"/>
</dbReference>
<sequence>MEYHNVSFNELVFPQLKHQRNDLLPLNLTWEALDEPLPEPQPFPVYNLTADTQELIDEPQVSITQGNPPRPATVDEIQLADDPALACPNSEPNCLPICIKVIGARHLTLISSTTNPEKISSYPRGEGELLITLDDTPNTYNKAISGTSKEVWLEAINKELLSMEKLNVWDIVEVDPTYKLVGTTWVFKTKRNHLNQVVEHKAQLCAQGFTQTPGINFEKTYSPTGRLNSLCTLIAFLASNGLLFHQINVKSTFVNAPLFESIYLGIPQGLRSDKQKYCLHLKKAIYGLRQAPLAWYKHLKG</sequence>
<dbReference type="EMBL" id="AVOT02084374">
    <property type="protein sequence ID" value="MBW0569436.1"/>
    <property type="molecule type" value="Genomic_DNA"/>
</dbReference>